<proteinExistence type="predicted"/>
<dbReference type="AlphaFoldDB" id="A0A1U7CP99"/>
<gene>
    <name evidence="3" type="ORF">BSF38_02227</name>
</gene>
<dbReference type="OrthoDB" id="9933611at2"/>
<keyword evidence="2" id="KW-1133">Transmembrane helix</keyword>
<keyword evidence="4" id="KW-1185">Reference proteome</keyword>
<dbReference type="KEGG" id="pbor:BSF38_02227"/>
<evidence type="ECO:0000256" key="1">
    <source>
        <dbReference type="SAM" id="MobiDB-lite"/>
    </source>
</evidence>
<dbReference type="Proteomes" id="UP000186309">
    <property type="component" value="Chromosome"/>
</dbReference>
<keyword evidence="2" id="KW-0812">Transmembrane</keyword>
<feature type="region of interest" description="Disordered" evidence="1">
    <location>
        <begin position="1"/>
        <end position="22"/>
    </location>
</feature>
<reference evidence="4" key="1">
    <citation type="submission" date="2016-12" db="EMBL/GenBank/DDBJ databases">
        <title>Comparative genomics of four Isosphaeraceae planctomycetes: a common pool of plasmids and glycoside hydrolase genes.</title>
        <authorList>
            <person name="Ivanova A."/>
        </authorList>
    </citation>
    <scope>NUCLEOTIDE SEQUENCE [LARGE SCALE GENOMIC DNA]</scope>
    <source>
        <strain evidence="4">PX4</strain>
    </source>
</reference>
<protein>
    <submittedName>
        <fullName evidence="3">Uncharacterized protein</fullName>
    </submittedName>
</protein>
<feature type="transmembrane region" description="Helical" evidence="2">
    <location>
        <begin position="127"/>
        <end position="151"/>
    </location>
</feature>
<feature type="transmembrane region" description="Helical" evidence="2">
    <location>
        <begin position="40"/>
        <end position="59"/>
    </location>
</feature>
<evidence type="ECO:0000313" key="3">
    <source>
        <dbReference type="EMBL" id="APW60739.1"/>
    </source>
</evidence>
<evidence type="ECO:0000313" key="4">
    <source>
        <dbReference type="Proteomes" id="UP000186309"/>
    </source>
</evidence>
<sequence>MTSNESDSPPGPVPPGPGESAAASFLETTAGRRDAPPIRVWALALTAGLVAAFASWLIGEAFHDRLRPRLLSTGGIPTVDEARESANGIRAAVALQSSLAIGSLGAALGLALGLAGGAARRSARSGMIGAIFGTILGGVAGALIPQVLLPLYFRFYDPDRDDLLLAIVIQGGLGAVVGAVGGASFGIGNRSPVARALLGGLLGAVAGVVIYEVVGALAFPLDQTTKPISATAGTRLLGRIMVASLAAAGAAKSAGAARIEQGGGKMSAPRTRVG</sequence>
<organism evidence="3 4">
    <name type="scientific">Paludisphaera borealis</name>
    <dbReference type="NCBI Taxonomy" id="1387353"/>
    <lineage>
        <taxon>Bacteria</taxon>
        <taxon>Pseudomonadati</taxon>
        <taxon>Planctomycetota</taxon>
        <taxon>Planctomycetia</taxon>
        <taxon>Isosphaerales</taxon>
        <taxon>Isosphaeraceae</taxon>
        <taxon>Paludisphaera</taxon>
    </lineage>
</organism>
<evidence type="ECO:0000256" key="2">
    <source>
        <dbReference type="SAM" id="Phobius"/>
    </source>
</evidence>
<name>A0A1U7CP99_9BACT</name>
<feature type="transmembrane region" description="Helical" evidence="2">
    <location>
        <begin position="93"/>
        <end position="115"/>
    </location>
</feature>
<feature type="transmembrane region" description="Helical" evidence="2">
    <location>
        <begin position="197"/>
        <end position="219"/>
    </location>
</feature>
<keyword evidence="2" id="KW-0472">Membrane</keyword>
<accession>A0A1U7CP99</accession>
<dbReference type="EMBL" id="CP019082">
    <property type="protein sequence ID" value="APW60739.1"/>
    <property type="molecule type" value="Genomic_DNA"/>
</dbReference>
<feature type="transmembrane region" description="Helical" evidence="2">
    <location>
        <begin position="163"/>
        <end position="185"/>
    </location>
</feature>
<dbReference type="RefSeq" id="WP_076345582.1">
    <property type="nucleotide sequence ID" value="NZ_CP019082.1"/>
</dbReference>